<dbReference type="RefSeq" id="WP_262685024.1">
    <property type="nucleotide sequence ID" value="NZ_JAOQIO010000068.1"/>
</dbReference>
<dbReference type="Pfam" id="PF00395">
    <property type="entry name" value="SLH"/>
    <property type="match status" value="3"/>
</dbReference>
<feature type="domain" description="SLH" evidence="2">
    <location>
        <begin position="555"/>
        <end position="618"/>
    </location>
</feature>
<dbReference type="EMBL" id="JAOQIO010000068">
    <property type="protein sequence ID" value="MCU6793792.1"/>
    <property type="molecule type" value="Genomic_DNA"/>
</dbReference>
<evidence type="ECO:0000313" key="4">
    <source>
        <dbReference type="Proteomes" id="UP001652445"/>
    </source>
</evidence>
<dbReference type="Proteomes" id="UP001652445">
    <property type="component" value="Unassembled WGS sequence"/>
</dbReference>
<proteinExistence type="predicted"/>
<comment type="caution">
    <text evidence="3">The sequence shown here is derived from an EMBL/GenBank/DDBJ whole genome shotgun (WGS) entry which is preliminary data.</text>
</comment>
<dbReference type="PANTHER" id="PTHR43308">
    <property type="entry name" value="OUTER MEMBRANE PROTEIN ALPHA-RELATED"/>
    <property type="match status" value="1"/>
</dbReference>
<protein>
    <submittedName>
        <fullName evidence="3">S-layer homology domain-containing protein</fullName>
    </submittedName>
</protein>
<dbReference type="InterPro" id="IPR001119">
    <property type="entry name" value="SLH_dom"/>
</dbReference>
<evidence type="ECO:0000259" key="2">
    <source>
        <dbReference type="PROSITE" id="PS51272"/>
    </source>
</evidence>
<sequence length="731" mass="76984">MKIRLFNIATIIALLLTLMPLNIIAASVNVTLTDIPTKNPGDTVTISGTTSLNEVIIKAIRPNTTILYYDVAVPINGGYTTSFKLPIDADLGNYTVVAGKGSDVITDEFTVETAAVVRTNANLKALQLSEASVDFSADKTEYTASVGNSVTSITVSANADDTEATVTINSEKTNSKQINLMEGSNTVLVEVTAQDGTTRKIYSLYIKRPATRIAVPNVPILVSTEPLSISVPAGSMNATMQVPTVTLGTIKHATLPLIEVKVVTSLGIVSVTIPAGTQITAPANWDNVIKLPEIQSNSSVSVASGAVSTVVEVGSPDVTLTFDKGVRLLIPNQAGKAAGYVKGSIFTPITETISADTQAAADREIVAGGDAKIDVGSDQVIWTKHFTKFASYTTAPPTTPTTSSGSSGGGGSSVINTDIILSNGGTVNQNGVVIVIPDGAVTSDIRVTVDKVTNTATLPATPSLKLVSDVYEIKKDKFGEFSKSVSITLPFDKTSVDLDKTSVAVYWLNEQTNQWIQLDNTQVDKANSTVSGTVNHFTKFAIYASVKREASTSAPGSVDFSDIKGHWAEKSIQDLIQLGAINGYPDGTFKPATNITRAEFVSVVVKAFNLPAKDGKVFVDTANHWAHNSISTAAMHGIISGYSDTTFGPDDLITREQMAVLIASVNKMELVADGKAYADSSDVSDWAKAAIATTTSKGLMDGFEDGTLKPKGKTTRAEAATVILRALSLKQ</sequence>
<feature type="domain" description="SLH" evidence="2">
    <location>
        <begin position="674"/>
        <end position="731"/>
    </location>
</feature>
<reference evidence="3 4" key="1">
    <citation type="submission" date="2022-09" db="EMBL/GenBank/DDBJ databases">
        <authorList>
            <person name="Han X.L."/>
            <person name="Wang Q."/>
            <person name="Lu T."/>
        </authorList>
    </citation>
    <scope>NUCLEOTIDE SEQUENCE [LARGE SCALE GENOMIC DNA]</scope>
    <source>
        <strain evidence="3 4">WQ 127069</strain>
    </source>
</reference>
<accession>A0ABT2UGQ2</accession>
<name>A0ABT2UGQ2_9BACL</name>
<dbReference type="PROSITE" id="PS51272">
    <property type="entry name" value="SLH"/>
    <property type="match status" value="3"/>
</dbReference>
<evidence type="ECO:0000313" key="3">
    <source>
        <dbReference type="EMBL" id="MCU6793792.1"/>
    </source>
</evidence>
<keyword evidence="1" id="KW-0732">Signal</keyword>
<organism evidence="3 4">
    <name type="scientific">Paenibacillus baimaensis</name>
    <dbReference type="NCBI Taxonomy" id="2982185"/>
    <lineage>
        <taxon>Bacteria</taxon>
        <taxon>Bacillati</taxon>
        <taxon>Bacillota</taxon>
        <taxon>Bacilli</taxon>
        <taxon>Bacillales</taxon>
        <taxon>Paenibacillaceae</taxon>
        <taxon>Paenibacillus</taxon>
    </lineage>
</organism>
<dbReference type="Pfam" id="PF12733">
    <property type="entry name" value="Cadherin-like"/>
    <property type="match status" value="1"/>
</dbReference>
<dbReference type="Gene3D" id="2.60.220.30">
    <property type="match status" value="1"/>
</dbReference>
<feature type="domain" description="SLH" evidence="2">
    <location>
        <begin position="620"/>
        <end position="673"/>
    </location>
</feature>
<feature type="signal peptide" evidence="1">
    <location>
        <begin position="1"/>
        <end position="25"/>
    </location>
</feature>
<dbReference type="PANTHER" id="PTHR43308:SF5">
    <property type="entry name" value="S-LAYER PROTEIN _ PEPTIDOGLYCAN ENDO-BETA-N-ACETYLGLUCOSAMINIDASE"/>
    <property type="match status" value="1"/>
</dbReference>
<dbReference type="InterPro" id="IPR025883">
    <property type="entry name" value="Cadherin-like_domain"/>
</dbReference>
<gene>
    <name evidence="3" type="ORF">OB236_16935</name>
</gene>
<dbReference type="InterPro" id="IPR051465">
    <property type="entry name" value="Cell_Envelope_Struct_Comp"/>
</dbReference>
<evidence type="ECO:0000256" key="1">
    <source>
        <dbReference type="SAM" id="SignalP"/>
    </source>
</evidence>
<keyword evidence="4" id="KW-1185">Reference proteome</keyword>
<feature type="chain" id="PRO_5045524610" evidence="1">
    <location>
        <begin position="26"/>
        <end position="731"/>
    </location>
</feature>